<dbReference type="Proteomes" id="UP000515514">
    <property type="component" value="Chromosome"/>
</dbReference>
<dbReference type="SUPFAM" id="SSF51556">
    <property type="entry name" value="Metallo-dependent hydrolases"/>
    <property type="match status" value="1"/>
</dbReference>
<sequence>METYYVDVHCHPALKPYSKSFKYEPPKQNMLDAGRKNSIWHYSPPTVLEKFVNRMVTLTKFTQTDMTALAKAKTKVVIVSLYPFEKHFLTRNILGLKGITDLLVNLAASISQKRLDYVRSHNSYFQELIDEYDYYMQLVNEVQKVDGIFYTYRLVSSFKEIEENLQQETESRKIISIITSIEGGHAFNTGLDMNNNTGKKEEVLQNVVAVKNLKHRPLFITFAHHFYNELCGHARSISIGALKKNQDRGLNSGITPLGIEVIRELLNNDQGKRIPLDVKHMSTASRKAYYELLDTNYASENIPVIASHGAANGMRSLVQWDQTDYPKRAEMFNNLDINFYDDEIIRIALSSGLFGIQLDERRIGSKKAIRRSKIYFPNKRKQLIKKSLLVWRQVEHIAEVLNKEGLFCWGIQSIGSDFDGIVDPINGLWTAENIKDLGEELLNYANTYLDENRDKLEEFNRISAQVIVERVLRDNAMEFIKRNY</sequence>
<dbReference type="EMBL" id="CP052909">
    <property type="protein sequence ID" value="QNJ98800.1"/>
    <property type="molecule type" value="Genomic_DNA"/>
</dbReference>
<accession>A0A7G8PWT4</accession>
<dbReference type="Gene3D" id="3.20.20.140">
    <property type="entry name" value="Metal-dependent hydrolases"/>
    <property type="match status" value="1"/>
</dbReference>
<dbReference type="RefSeq" id="WP_186988755.1">
    <property type="nucleotide sequence ID" value="NZ_CP052909.1"/>
</dbReference>
<evidence type="ECO:0000313" key="1">
    <source>
        <dbReference type="EMBL" id="QNJ98800.1"/>
    </source>
</evidence>
<name>A0A7G8PWT4_9FLAO</name>
<evidence type="ECO:0000313" key="2">
    <source>
        <dbReference type="Proteomes" id="UP000515514"/>
    </source>
</evidence>
<gene>
    <name evidence="1" type="ORF">ALE3EI_2257</name>
</gene>
<dbReference type="AlphaFoldDB" id="A0A7G8PWT4"/>
<reference evidence="1 2" key="1">
    <citation type="submission" date="2020-04" db="EMBL/GenBank/DDBJ databases">
        <title>Genome sequence of Altibacter aquimarinus strain ALE3EI.</title>
        <authorList>
            <person name="Oh H.-M."/>
            <person name="Jang D."/>
        </authorList>
    </citation>
    <scope>NUCLEOTIDE SEQUENCE [LARGE SCALE GENOMIC DNA]</scope>
    <source>
        <strain evidence="1 2">ALE3EI</strain>
    </source>
</reference>
<dbReference type="InterPro" id="IPR032466">
    <property type="entry name" value="Metal_Hydrolase"/>
</dbReference>
<organism evidence="1 2">
    <name type="scientific">Constantimarinum furrinae</name>
    <dbReference type="NCBI Taxonomy" id="2562285"/>
    <lineage>
        <taxon>Bacteria</taxon>
        <taxon>Pseudomonadati</taxon>
        <taxon>Bacteroidota</taxon>
        <taxon>Flavobacteriia</taxon>
        <taxon>Flavobacteriales</taxon>
        <taxon>Flavobacteriaceae</taxon>
        <taxon>Altibacter/Constantimarinum group</taxon>
        <taxon>Constantimarinum</taxon>
    </lineage>
</organism>
<protein>
    <submittedName>
        <fullName evidence="1">Membrane dipeptidase</fullName>
    </submittedName>
</protein>
<dbReference type="KEGG" id="alti:ALE3EI_2257"/>
<keyword evidence="2" id="KW-1185">Reference proteome</keyword>
<proteinExistence type="predicted"/>